<reference evidence="2" key="1">
    <citation type="submission" date="2013-07" db="EMBL/GenBank/DDBJ databases">
        <title>The Genome Sequence of Cryptococcus dejecticola CBS10117.</title>
        <authorList>
            <consortium name="The Broad Institute Genome Sequencing Platform"/>
            <person name="Cuomo C."/>
            <person name="Litvintseva A."/>
            <person name="Chen Y."/>
            <person name="Heitman J."/>
            <person name="Sun S."/>
            <person name="Springer D."/>
            <person name="Dromer F."/>
            <person name="Young S.K."/>
            <person name="Zeng Q."/>
            <person name="Gargeya S."/>
            <person name="Fitzgerald M."/>
            <person name="Abouelleil A."/>
            <person name="Alvarado L."/>
            <person name="Berlin A.M."/>
            <person name="Chapman S.B."/>
            <person name="Dewar J."/>
            <person name="Goldberg J."/>
            <person name="Griggs A."/>
            <person name="Gujja S."/>
            <person name="Hansen M."/>
            <person name="Howarth C."/>
            <person name="Imamovic A."/>
            <person name="Larimer J."/>
            <person name="McCowan C."/>
            <person name="Murphy C."/>
            <person name="Pearson M."/>
            <person name="Priest M."/>
            <person name="Roberts A."/>
            <person name="Saif S."/>
            <person name="Shea T."/>
            <person name="Sykes S."/>
            <person name="Wortman J."/>
            <person name="Nusbaum C."/>
            <person name="Birren B."/>
        </authorList>
    </citation>
    <scope>NUCLEOTIDE SEQUENCE [LARGE SCALE GENOMIC DNA]</scope>
    <source>
        <strain evidence="2">CBS 10117</strain>
    </source>
</reference>
<dbReference type="KEGG" id="kdj:28965918"/>
<evidence type="ECO:0000313" key="3">
    <source>
        <dbReference type="EMBL" id="WWC59097.1"/>
    </source>
</evidence>
<dbReference type="EMBL" id="CP144531">
    <property type="protein sequence ID" value="WWC59097.1"/>
    <property type="molecule type" value="Genomic_DNA"/>
</dbReference>
<feature type="region of interest" description="Disordered" evidence="1">
    <location>
        <begin position="100"/>
        <end position="124"/>
    </location>
</feature>
<sequence length="146" mass="16192">MAPWTPTLLQHVNLPVPKGTLHLAQEFYGSVIGFENDQVPQLQKNILLWFRIGDGPQQIHVAFENISPDNEVLSSRHPCFQLPSQDALVQLQTKIYEHKQSGAKSAAQSCDRPGGENSGSKGVEYPTRFFATDYAGNRLEFSAPKA</sequence>
<reference evidence="3" key="2">
    <citation type="submission" date="2013-07" db="EMBL/GenBank/DDBJ databases">
        <authorList>
            <consortium name="The Broad Institute Genome Sequencing Platform"/>
            <person name="Cuomo C."/>
            <person name="Litvintseva A."/>
            <person name="Chen Y."/>
            <person name="Heitman J."/>
            <person name="Sun S."/>
            <person name="Springer D."/>
            <person name="Dromer F."/>
            <person name="Young S.K."/>
            <person name="Zeng Q."/>
            <person name="Gargeya S."/>
            <person name="Fitzgerald M."/>
            <person name="Abouelleil A."/>
            <person name="Alvarado L."/>
            <person name="Berlin A.M."/>
            <person name="Chapman S.B."/>
            <person name="Dewar J."/>
            <person name="Goldberg J."/>
            <person name="Griggs A."/>
            <person name="Gujja S."/>
            <person name="Hansen M."/>
            <person name="Howarth C."/>
            <person name="Imamovic A."/>
            <person name="Larimer J."/>
            <person name="McCowan C."/>
            <person name="Murphy C."/>
            <person name="Pearson M."/>
            <person name="Priest M."/>
            <person name="Roberts A."/>
            <person name="Saif S."/>
            <person name="Shea T."/>
            <person name="Sykes S."/>
            <person name="Wortman J."/>
            <person name="Nusbaum C."/>
            <person name="Birren B."/>
        </authorList>
    </citation>
    <scope>NUCLEOTIDE SEQUENCE</scope>
    <source>
        <strain evidence="3">CBS 10117</strain>
    </source>
</reference>
<name>A0A1A6AD82_9TREE</name>
<dbReference type="InterPro" id="IPR029068">
    <property type="entry name" value="Glyas_Bleomycin-R_OHBP_Dase"/>
</dbReference>
<dbReference type="Gene3D" id="3.10.180.10">
    <property type="entry name" value="2,3-Dihydroxybiphenyl 1,2-Dioxygenase, domain 1"/>
    <property type="match status" value="1"/>
</dbReference>
<reference evidence="3" key="3">
    <citation type="submission" date="2024-02" db="EMBL/GenBank/DDBJ databases">
        <title>Comparative genomics of Cryptococcus and Kwoniella reveals pathogenesis evolution and contrasting modes of karyotype evolution via chromosome fusion or intercentromeric recombination.</title>
        <authorList>
            <person name="Coelho M.A."/>
            <person name="David-Palma M."/>
            <person name="Shea T."/>
            <person name="Bowers K."/>
            <person name="McGinley-Smith S."/>
            <person name="Mohammad A.W."/>
            <person name="Gnirke A."/>
            <person name="Yurkov A.M."/>
            <person name="Nowrousian M."/>
            <person name="Sun S."/>
            <person name="Cuomo C.A."/>
            <person name="Heitman J."/>
        </authorList>
    </citation>
    <scope>NUCLEOTIDE SEQUENCE</scope>
    <source>
        <strain evidence="3">CBS 10117</strain>
    </source>
</reference>
<dbReference type="GeneID" id="28965918"/>
<dbReference type="PANTHER" id="PTHR39175">
    <property type="entry name" value="FAMILY PROTEIN, PUTATIVE (AFU_ORTHOLOGUE AFUA_3G15060)-RELATED"/>
    <property type="match status" value="1"/>
</dbReference>
<dbReference type="SUPFAM" id="SSF54593">
    <property type="entry name" value="Glyoxalase/Bleomycin resistance protein/Dihydroxybiphenyl dioxygenase"/>
    <property type="match status" value="1"/>
</dbReference>
<evidence type="ECO:0000313" key="2">
    <source>
        <dbReference type="EMBL" id="OBR88003.1"/>
    </source>
</evidence>
<evidence type="ECO:0000313" key="4">
    <source>
        <dbReference type="Proteomes" id="UP000078595"/>
    </source>
</evidence>
<dbReference type="PANTHER" id="PTHR39175:SF1">
    <property type="entry name" value="FAMILY PROTEIN, PUTATIVE (AFU_ORTHOLOGUE AFUA_3G15060)-RELATED"/>
    <property type="match status" value="1"/>
</dbReference>
<evidence type="ECO:0008006" key="5">
    <source>
        <dbReference type="Google" id="ProtNLM"/>
    </source>
</evidence>
<accession>A0A1A6AD82</accession>
<dbReference type="Proteomes" id="UP000078595">
    <property type="component" value="Chromosome 2"/>
</dbReference>
<dbReference type="RefSeq" id="XP_018265845.1">
    <property type="nucleotide sequence ID" value="XM_018405564.1"/>
</dbReference>
<protein>
    <recommendedName>
        <fullName evidence="5">VOC domain-containing protein</fullName>
    </recommendedName>
</protein>
<evidence type="ECO:0000256" key="1">
    <source>
        <dbReference type="SAM" id="MobiDB-lite"/>
    </source>
</evidence>
<dbReference type="VEuPathDB" id="FungiDB:I303_02219"/>
<dbReference type="EMBL" id="KI894028">
    <property type="protein sequence ID" value="OBR88003.1"/>
    <property type="molecule type" value="Genomic_DNA"/>
</dbReference>
<keyword evidence="4" id="KW-1185">Reference proteome</keyword>
<proteinExistence type="predicted"/>
<dbReference type="OrthoDB" id="3340372at2759"/>
<dbReference type="AlphaFoldDB" id="A0A1A6AD82"/>
<gene>
    <name evidence="2" type="ORF">I303_02219</name>
    <name evidence="3" type="ORF">I303_101645</name>
</gene>
<organism evidence="2">
    <name type="scientific">Kwoniella dejecticola CBS 10117</name>
    <dbReference type="NCBI Taxonomy" id="1296121"/>
    <lineage>
        <taxon>Eukaryota</taxon>
        <taxon>Fungi</taxon>
        <taxon>Dikarya</taxon>
        <taxon>Basidiomycota</taxon>
        <taxon>Agaricomycotina</taxon>
        <taxon>Tremellomycetes</taxon>
        <taxon>Tremellales</taxon>
        <taxon>Cryptococcaceae</taxon>
        <taxon>Kwoniella</taxon>
    </lineage>
</organism>